<comment type="similarity">
    <text evidence="1">Belongs to the ABC transporter superfamily.</text>
</comment>
<dbReference type="AlphaFoldDB" id="W6S1Q7"/>
<dbReference type="OrthoDB" id="9804819at2"/>
<evidence type="ECO:0000259" key="5">
    <source>
        <dbReference type="PROSITE" id="PS50893"/>
    </source>
</evidence>
<keyword evidence="2" id="KW-0813">Transport</keyword>
<dbReference type="PROSITE" id="PS50893">
    <property type="entry name" value="ABC_TRANSPORTER_2"/>
    <property type="match status" value="1"/>
</dbReference>
<gene>
    <name evidence="6" type="ORF">CM240_2702</name>
</gene>
<dbReference type="EMBL" id="HG917869">
    <property type="protein sequence ID" value="CDM69819.1"/>
    <property type="molecule type" value="Genomic_DNA"/>
</dbReference>
<dbReference type="STRING" id="1216932.CM240_2702"/>
<evidence type="ECO:0000256" key="4">
    <source>
        <dbReference type="ARBA" id="ARBA00022840"/>
    </source>
</evidence>
<dbReference type="PANTHER" id="PTHR42711">
    <property type="entry name" value="ABC TRANSPORTER ATP-BINDING PROTEIN"/>
    <property type="match status" value="1"/>
</dbReference>
<organism evidence="6 7">
    <name type="scientific">Clostridium bornimense</name>
    <dbReference type="NCBI Taxonomy" id="1216932"/>
    <lineage>
        <taxon>Bacteria</taxon>
        <taxon>Bacillati</taxon>
        <taxon>Bacillota</taxon>
        <taxon>Clostridia</taxon>
        <taxon>Eubacteriales</taxon>
        <taxon>Clostridiaceae</taxon>
        <taxon>Clostridium</taxon>
    </lineage>
</organism>
<dbReference type="InterPro" id="IPR003593">
    <property type="entry name" value="AAA+_ATPase"/>
</dbReference>
<dbReference type="PROSITE" id="PS00211">
    <property type="entry name" value="ABC_TRANSPORTER_1"/>
    <property type="match status" value="1"/>
</dbReference>
<evidence type="ECO:0000256" key="3">
    <source>
        <dbReference type="ARBA" id="ARBA00022741"/>
    </source>
</evidence>
<dbReference type="GO" id="GO:0016887">
    <property type="term" value="F:ATP hydrolysis activity"/>
    <property type="evidence" value="ECO:0007669"/>
    <property type="project" value="InterPro"/>
</dbReference>
<reference evidence="6 7" key="1">
    <citation type="submission" date="2013-11" db="EMBL/GenBank/DDBJ databases">
        <title>Complete genome sequence of Clostridum sp. M2/40.</title>
        <authorList>
            <person name="Wibberg D."/>
            <person name="Puehler A."/>
            <person name="Schlueter A."/>
        </authorList>
    </citation>
    <scope>NUCLEOTIDE SEQUENCE [LARGE SCALE GENOMIC DNA]</scope>
    <source>
        <strain evidence="7">M2/40</strain>
    </source>
</reference>
<dbReference type="Proteomes" id="UP000019426">
    <property type="component" value="Chromosome M2/40_rep2"/>
</dbReference>
<dbReference type="KEGG" id="clt:CM240_2702"/>
<dbReference type="SUPFAM" id="SSF52540">
    <property type="entry name" value="P-loop containing nucleoside triphosphate hydrolases"/>
    <property type="match status" value="1"/>
</dbReference>
<accession>W6S1Q7</accession>
<sequence>MDKVIEIKSLTKNYGTARGINNINFSVGKGDIFGFVGPNGAGKSTTIRTTLGLIKPDNGFSKVFGKEIYKGNVEVLRNVGYMPSEAMFYPNMKVDEIIKLSQDIHKKDCSAYADELCERLQVDRKKKIDQLSLGNRKKVSIVCAMQHKPELYILDEPTSGLDPLMQKEFFNLLIERNNEGATILLSSHILTEVQRYCNRVAIIREGNIVTVDSIEELSASKSKKVKLVGAKEIIKLEGMSAITISEEEQSFLYNGEVERLVKELGKIHFEDITIEEPSLEEIFINYYEKEEK</sequence>
<dbReference type="Pfam" id="PF00005">
    <property type="entry name" value="ABC_tran"/>
    <property type="match status" value="1"/>
</dbReference>
<evidence type="ECO:0000256" key="1">
    <source>
        <dbReference type="ARBA" id="ARBA00005417"/>
    </source>
</evidence>
<dbReference type="GO" id="GO:0005524">
    <property type="term" value="F:ATP binding"/>
    <property type="evidence" value="ECO:0007669"/>
    <property type="project" value="UniProtKB-KW"/>
</dbReference>
<proteinExistence type="inferred from homology"/>
<dbReference type="InterPro" id="IPR050763">
    <property type="entry name" value="ABC_transporter_ATP-binding"/>
</dbReference>
<dbReference type="InterPro" id="IPR003439">
    <property type="entry name" value="ABC_transporter-like_ATP-bd"/>
</dbReference>
<protein>
    <submittedName>
        <fullName evidence="6">ABC transporter, ATP-binding protein</fullName>
    </submittedName>
</protein>
<evidence type="ECO:0000313" key="6">
    <source>
        <dbReference type="EMBL" id="CDM69819.1"/>
    </source>
</evidence>
<feature type="domain" description="ABC transporter" evidence="5">
    <location>
        <begin position="5"/>
        <end position="230"/>
    </location>
</feature>
<dbReference type="PANTHER" id="PTHR42711:SF5">
    <property type="entry name" value="ABC TRANSPORTER ATP-BINDING PROTEIN NATA"/>
    <property type="match status" value="1"/>
</dbReference>
<evidence type="ECO:0000256" key="2">
    <source>
        <dbReference type="ARBA" id="ARBA00022448"/>
    </source>
</evidence>
<dbReference type="RefSeq" id="WP_044040004.1">
    <property type="nucleotide sequence ID" value="NZ_HG917869.1"/>
</dbReference>
<keyword evidence="7" id="KW-1185">Reference proteome</keyword>
<name>W6S1Q7_9CLOT</name>
<evidence type="ECO:0000313" key="7">
    <source>
        <dbReference type="Proteomes" id="UP000019426"/>
    </source>
</evidence>
<keyword evidence="4 6" id="KW-0067">ATP-binding</keyword>
<dbReference type="SMART" id="SM00382">
    <property type="entry name" value="AAA"/>
    <property type="match status" value="1"/>
</dbReference>
<dbReference type="CDD" id="cd03230">
    <property type="entry name" value="ABC_DR_subfamily_A"/>
    <property type="match status" value="1"/>
</dbReference>
<dbReference type="InterPro" id="IPR027417">
    <property type="entry name" value="P-loop_NTPase"/>
</dbReference>
<dbReference type="eggNOG" id="COG1131">
    <property type="taxonomic scope" value="Bacteria"/>
</dbReference>
<dbReference type="PATRIC" id="fig|1216932.3.peg.2664"/>
<dbReference type="HOGENOM" id="CLU_000604_1_2_9"/>
<keyword evidence="3" id="KW-0547">Nucleotide-binding</keyword>
<dbReference type="InterPro" id="IPR017871">
    <property type="entry name" value="ABC_transporter-like_CS"/>
</dbReference>
<dbReference type="Gene3D" id="3.40.50.300">
    <property type="entry name" value="P-loop containing nucleotide triphosphate hydrolases"/>
    <property type="match status" value="1"/>
</dbReference>